<dbReference type="AlphaFoldDB" id="A0AAD7KP05"/>
<evidence type="ECO:0000256" key="12">
    <source>
        <dbReference type="SAM" id="Phobius"/>
    </source>
</evidence>
<evidence type="ECO:0000256" key="4">
    <source>
        <dbReference type="ARBA" id="ARBA00022692"/>
    </source>
</evidence>
<keyword evidence="3 11" id="KW-0853">WD repeat</keyword>
<protein>
    <submittedName>
        <fullName evidence="13">SEC12-like protein 2</fullName>
    </submittedName>
</protein>
<keyword evidence="14" id="KW-1185">Reference proteome</keyword>
<keyword evidence="8" id="KW-0653">Protein transport</keyword>
<dbReference type="GO" id="GO:0005085">
    <property type="term" value="F:guanyl-nucleotide exchange factor activity"/>
    <property type="evidence" value="ECO:0007669"/>
    <property type="project" value="InterPro"/>
</dbReference>
<dbReference type="InterPro" id="IPR045260">
    <property type="entry name" value="Sec12-like"/>
</dbReference>
<feature type="repeat" description="WD" evidence="11">
    <location>
        <begin position="195"/>
        <end position="236"/>
    </location>
</feature>
<keyword evidence="5" id="KW-0677">Repeat</keyword>
<evidence type="ECO:0000256" key="11">
    <source>
        <dbReference type="PROSITE-ProRule" id="PRU00221"/>
    </source>
</evidence>
<keyword evidence="4 12" id="KW-0812">Transmembrane</keyword>
<evidence type="ECO:0000256" key="6">
    <source>
        <dbReference type="ARBA" id="ARBA00022824"/>
    </source>
</evidence>
<dbReference type="InterPro" id="IPR015943">
    <property type="entry name" value="WD40/YVTN_repeat-like_dom_sf"/>
</dbReference>
<dbReference type="KEGG" id="qsa:O6P43_032602"/>
<dbReference type="InterPro" id="IPR011047">
    <property type="entry name" value="Quinoprotein_ADH-like_sf"/>
</dbReference>
<comment type="subcellular location">
    <subcellularLocation>
        <location evidence="1">Endoplasmic reticulum membrane</location>
        <topology evidence="1">Single-pass membrane protein</topology>
    </subcellularLocation>
</comment>
<dbReference type="GO" id="GO:0006888">
    <property type="term" value="P:endoplasmic reticulum to Golgi vesicle-mediated transport"/>
    <property type="evidence" value="ECO:0007669"/>
    <property type="project" value="TreeGrafter"/>
</dbReference>
<evidence type="ECO:0000256" key="7">
    <source>
        <dbReference type="ARBA" id="ARBA00022892"/>
    </source>
</evidence>
<dbReference type="PANTHER" id="PTHR23284:SF0">
    <property type="entry name" value="PROLACTIN REGULATORY ELEMENT-BINDING PROTEIN"/>
    <property type="match status" value="1"/>
</dbReference>
<evidence type="ECO:0000256" key="1">
    <source>
        <dbReference type="ARBA" id="ARBA00004389"/>
    </source>
</evidence>
<dbReference type="InterPro" id="IPR001680">
    <property type="entry name" value="WD40_rpt"/>
</dbReference>
<dbReference type="Pfam" id="PF00400">
    <property type="entry name" value="WD40"/>
    <property type="match status" value="3"/>
</dbReference>
<evidence type="ECO:0000256" key="9">
    <source>
        <dbReference type="ARBA" id="ARBA00022989"/>
    </source>
</evidence>
<dbReference type="GO" id="GO:0015031">
    <property type="term" value="P:protein transport"/>
    <property type="evidence" value="ECO:0007669"/>
    <property type="project" value="UniProtKB-KW"/>
</dbReference>
<keyword evidence="7" id="KW-0931">ER-Golgi transport</keyword>
<comment type="caution">
    <text evidence="13">The sequence shown here is derived from an EMBL/GenBank/DDBJ whole genome shotgun (WGS) entry which is preliminary data.</text>
</comment>
<proteinExistence type="predicted"/>
<evidence type="ECO:0000256" key="8">
    <source>
        <dbReference type="ARBA" id="ARBA00022927"/>
    </source>
</evidence>
<dbReference type="SMART" id="SM00320">
    <property type="entry name" value="WD40"/>
    <property type="match status" value="4"/>
</dbReference>
<evidence type="ECO:0000256" key="10">
    <source>
        <dbReference type="ARBA" id="ARBA00023136"/>
    </source>
</evidence>
<evidence type="ECO:0000313" key="14">
    <source>
        <dbReference type="Proteomes" id="UP001163823"/>
    </source>
</evidence>
<feature type="transmembrane region" description="Helical" evidence="12">
    <location>
        <begin position="371"/>
        <end position="390"/>
    </location>
</feature>
<dbReference type="Gene3D" id="2.130.10.10">
    <property type="entry name" value="YVTN repeat-like/Quinoprotein amine dehydrogenase"/>
    <property type="match status" value="1"/>
</dbReference>
<dbReference type="PROSITE" id="PS50082">
    <property type="entry name" value="WD_REPEATS_2"/>
    <property type="match status" value="1"/>
</dbReference>
<evidence type="ECO:0000256" key="5">
    <source>
        <dbReference type="ARBA" id="ARBA00022737"/>
    </source>
</evidence>
<keyword evidence="6" id="KW-0256">Endoplasmic reticulum</keyword>
<dbReference type="Proteomes" id="UP001163823">
    <property type="component" value="Chromosome 14"/>
</dbReference>
<dbReference type="GO" id="GO:0005789">
    <property type="term" value="C:endoplasmic reticulum membrane"/>
    <property type="evidence" value="ECO:0007669"/>
    <property type="project" value="UniProtKB-SubCell"/>
</dbReference>
<dbReference type="FunFam" id="2.130.10.10:FF:000612">
    <property type="entry name" value="SEC12-like protein 2"/>
    <property type="match status" value="1"/>
</dbReference>
<gene>
    <name evidence="13" type="ORF">O6P43_032602</name>
</gene>
<evidence type="ECO:0000256" key="2">
    <source>
        <dbReference type="ARBA" id="ARBA00022448"/>
    </source>
</evidence>
<keyword evidence="10 12" id="KW-0472">Membrane</keyword>
<dbReference type="SUPFAM" id="SSF50998">
    <property type="entry name" value="Quinoprotein alcohol dehydrogenase-like"/>
    <property type="match status" value="1"/>
</dbReference>
<keyword evidence="2" id="KW-0813">Transport</keyword>
<dbReference type="GO" id="GO:0003400">
    <property type="term" value="P:regulation of COPII vesicle coating"/>
    <property type="evidence" value="ECO:0007669"/>
    <property type="project" value="TreeGrafter"/>
</dbReference>
<organism evidence="13 14">
    <name type="scientific">Quillaja saponaria</name>
    <name type="common">Soap bark tree</name>
    <dbReference type="NCBI Taxonomy" id="32244"/>
    <lineage>
        <taxon>Eukaryota</taxon>
        <taxon>Viridiplantae</taxon>
        <taxon>Streptophyta</taxon>
        <taxon>Embryophyta</taxon>
        <taxon>Tracheophyta</taxon>
        <taxon>Spermatophyta</taxon>
        <taxon>Magnoliopsida</taxon>
        <taxon>eudicotyledons</taxon>
        <taxon>Gunneridae</taxon>
        <taxon>Pentapetalae</taxon>
        <taxon>rosids</taxon>
        <taxon>fabids</taxon>
        <taxon>Fabales</taxon>
        <taxon>Quillajaceae</taxon>
        <taxon>Quillaja</taxon>
    </lineage>
</organism>
<dbReference type="EMBL" id="JARAOO010000014">
    <property type="protein sequence ID" value="KAJ7942996.1"/>
    <property type="molecule type" value="Genomic_DNA"/>
</dbReference>
<evidence type="ECO:0000313" key="13">
    <source>
        <dbReference type="EMBL" id="KAJ7942996.1"/>
    </source>
</evidence>
<dbReference type="PANTHER" id="PTHR23284">
    <property type="entry name" value="PROLACTIN REGULATORY ELEMENT BINDING PROTEIN"/>
    <property type="match status" value="1"/>
</dbReference>
<evidence type="ECO:0000256" key="3">
    <source>
        <dbReference type="ARBA" id="ARBA00022574"/>
    </source>
</evidence>
<keyword evidence="9 12" id="KW-1133">Transmembrane helix</keyword>
<name>A0AAD7KP05_QUISA</name>
<reference evidence="13" key="1">
    <citation type="journal article" date="2023" name="Science">
        <title>Elucidation of the pathway for biosynthesis of saponin adjuvants from the soapbark tree.</title>
        <authorList>
            <person name="Reed J."/>
            <person name="Orme A."/>
            <person name="El-Demerdash A."/>
            <person name="Owen C."/>
            <person name="Martin L.B.B."/>
            <person name="Misra R.C."/>
            <person name="Kikuchi S."/>
            <person name="Rejzek M."/>
            <person name="Martin A.C."/>
            <person name="Harkess A."/>
            <person name="Leebens-Mack J."/>
            <person name="Louveau T."/>
            <person name="Stephenson M.J."/>
            <person name="Osbourn A."/>
        </authorList>
    </citation>
    <scope>NUCLEOTIDE SEQUENCE</scope>
    <source>
        <strain evidence="13">S10</strain>
    </source>
</reference>
<accession>A0AAD7KP05</accession>
<sequence>MGNNGKPDPPNFKKYGFPSYSVAWVPYKSIRLQQKASKDEVPEGDDNKSELEPEISATQYYIAFSGGGGEGRSGIRNVIALGIFDLLSNTLSDQPVAKLETGSDLPYRMAVHPGGDGIICAMPNSCRWFEWDGNIREQVHELGLKTSDKVLTDLENVGQQLALTFNNDGSVLAVGGEDGHLRVFKWPSMEIVLNEANAHTTVKDLDFSSDGRFLVSLGSGGPCRVWDMASSAVLASLSKEKDENFSSCRFSQTDDKTQVLYIAAVTGKGGSILTWNTNTWMRMSSKPIVRDPISTFNVSVDGKFLACGTIQGDIMILSSTNMHIQSMVRKAHLGIVTSLRFSDDSRALASVSMDGSERVTLIEDKKKSGGLSLWIMVFIILLAIAAYFLMSEGLDK</sequence>